<gene>
    <name evidence="12" type="ORF">GCM10009760_11330</name>
</gene>
<evidence type="ECO:0000256" key="7">
    <source>
        <dbReference type="ARBA" id="ARBA00022824"/>
    </source>
</evidence>
<accession>A0ABN2YYZ6</accession>
<evidence type="ECO:0000313" key="12">
    <source>
        <dbReference type="EMBL" id="GAA2134253.1"/>
    </source>
</evidence>
<keyword evidence="6 11" id="KW-0812">Transmembrane</keyword>
<feature type="transmembrane region" description="Helical" evidence="11">
    <location>
        <begin position="80"/>
        <end position="102"/>
    </location>
</feature>
<comment type="pathway">
    <text evidence="2">Glycolipid biosynthesis; glycosylphosphatidylinositol-anchor biosynthesis.</text>
</comment>
<keyword evidence="8 11" id="KW-1133">Transmembrane helix</keyword>
<name>A0ABN2YYZ6_9ACTN</name>
<keyword evidence="13" id="KW-1185">Reference proteome</keyword>
<feature type="transmembrane region" description="Helical" evidence="11">
    <location>
        <begin position="300"/>
        <end position="317"/>
    </location>
</feature>
<dbReference type="PANTHER" id="PTHR12468:SF2">
    <property type="entry name" value="GPI MANNOSYLTRANSFERASE 2"/>
    <property type="match status" value="1"/>
</dbReference>
<dbReference type="Proteomes" id="UP001422759">
    <property type="component" value="Unassembled WGS sequence"/>
</dbReference>
<comment type="caution">
    <text evidence="12">The sequence shown here is derived from an EMBL/GenBank/DDBJ whole genome shotgun (WGS) entry which is preliminary data.</text>
</comment>
<dbReference type="RefSeq" id="WP_344461364.1">
    <property type="nucleotide sequence ID" value="NZ_BAAANT010000004.1"/>
</dbReference>
<dbReference type="InterPro" id="IPR007315">
    <property type="entry name" value="PIG-V/Gpi18"/>
</dbReference>
<evidence type="ECO:0000256" key="8">
    <source>
        <dbReference type="ARBA" id="ARBA00022989"/>
    </source>
</evidence>
<keyword evidence="7" id="KW-0256">Endoplasmic reticulum</keyword>
<protein>
    <submittedName>
        <fullName evidence="12">Membrane protein</fullName>
    </submittedName>
</protein>
<evidence type="ECO:0000256" key="3">
    <source>
        <dbReference type="ARBA" id="ARBA00022502"/>
    </source>
</evidence>
<evidence type="ECO:0000256" key="10">
    <source>
        <dbReference type="SAM" id="MobiDB-lite"/>
    </source>
</evidence>
<keyword evidence="4" id="KW-0328">Glycosyltransferase</keyword>
<proteinExistence type="predicted"/>
<feature type="transmembrane region" description="Helical" evidence="11">
    <location>
        <begin position="366"/>
        <end position="383"/>
    </location>
</feature>
<feature type="transmembrane region" description="Helical" evidence="11">
    <location>
        <begin position="438"/>
        <end position="458"/>
    </location>
</feature>
<feature type="transmembrane region" description="Helical" evidence="11">
    <location>
        <begin position="180"/>
        <end position="204"/>
    </location>
</feature>
<reference evidence="12 13" key="1">
    <citation type="journal article" date="2019" name="Int. J. Syst. Evol. Microbiol.">
        <title>The Global Catalogue of Microorganisms (GCM) 10K type strain sequencing project: providing services to taxonomists for standard genome sequencing and annotation.</title>
        <authorList>
            <consortium name="The Broad Institute Genomics Platform"/>
            <consortium name="The Broad Institute Genome Sequencing Center for Infectious Disease"/>
            <person name="Wu L."/>
            <person name="Ma J."/>
        </authorList>
    </citation>
    <scope>NUCLEOTIDE SEQUENCE [LARGE SCALE GENOMIC DNA]</scope>
    <source>
        <strain evidence="12 13">JCM 14560</strain>
    </source>
</reference>
<evidence type="ECO:0000256" key="1">
    <source>
        <dbReference type="ARBA" id="ARBA00004477"/>
    </source>
</evidence>
<feature type="transmembrane region" description="Helical" evidence="11">
    <location>
        <begin position="271"/>
        <end position="288"/>
    </location>
</feature>
<keyword evidence="5" id="KW-0808">Transferase</keyword>
<evidence type="ECO:0000256" key="5">
    <source>
        <dbReference type="ARBA" id="ARBA00022679"/>
    </source>
</evidence>
<comment type="subcellular location">
    <subcellularLocation>
        <location evidence="1">Endoplasmic reticulum membrane</location>
        <topology evidence="1">Multi-pass membrane protein</topology>
    </subcellularLocation>
</comment>
<keyword evidence="9 11" id="KW-0472">Membrane</keyword>
<organism evidence="12 13">
    <name type="scientific">Kitasatospora kazusensis</name>
    <dbReference type="NCBI Taxonomy" id="407974"/>
    <lineage>
        <taxon>Bacteria</taxon>
        <taxon>Bacillati</taxon>
        <taxon>Actinomycetota</taxon>
        <taxon>Actinomycetes</taxon>
        <taxon>Kitasatosporales</taxon>
        <taxon>Streptomycetaceae</taxon>
        <taxon>Kitasatospora</taxon>
    </lineage>
</organism>
<keyword evidence="3" id="KW-0337">GPI-anchor biosynthesis</keyword>
<evidence type="ECO:0000256" key="6">
    <source>
        <dbReference type="ARBA" id="ARBA00022692"/>
    </source>
</evidence>
<dbReference type="PANTHER" id="PTHR12468">
    <property type="entry name" value="GPI MANNOSYLTRANSFERASE 2"/>
    <property type="match status" value="1"/>
</dbReference>
<dbReference type="EMBL" id="BAAANT010000004">
    <property type="protein sequence ID" value="GAA2134253.1"/>
    <property type="molecule type" value="Genomic_DNA"/>
</dbReference>
<evidence type="ECO:0000313" key="13">
    <source>
        <dbReference type="Proteomes" id="UP001422759"/>
    </source>
</evidence>
<sequence>MSTISSRPADERSLPDGSPADEPDGGPGGGRLATPDGGQVSGLDEHVSGQPGGQADEQIGRQDDGPDGPRERAYRAARHFGPALTVFGLAKLLGFVSFLYLLNAGGDFRTKDPRFGGGATVWDVLQSWDGWWYQNVAANGYHPQLVALAPGQLMTLDQNSAAFFPLYPGLMRLVSDCTGLGLYGAGMLVSVVSSFVAAAGIFAVTAKLTDRRTGIIAAAVWAVFPGSGAEWAVYSDSLFVALAAWACYAVLTRRWLEAGVITLVAGLNRPTATALIAALGVAGLISLYRREDGIARPLTAMLISPLGLFGYVLWVGWRMGDLSGYFTLQRGAWIHYFDYGQHTGDVLRGVLFGHTDYLFTYPTEDLIAFLLVLAVPVLLFLLLRLRTPAFLIVYTLVTVVMVLGSQQIFGNTSRYLLPAFPLFVPLALALRRVSLSSLVMIFGVAAAASGWYAGYVIFELGVP</sequence>
<evidence type="ECO:0000256" key="2">
    <source>
        <dbReference type="ARBA" id="ARBA00004687"/>
    </source>
</evidence>
<evidence type="ECO:0000256" key="9">
    <source>
        <dbReference type="ARBA" id="ARBA00023136"/>
    </source>
</evidence>
<feature type="region of interest" description="Disordered" evidence="10">
    <location>
        <begin position="1"/>
        <end position="72"/>
    </location>
</feature>
<feature type="compositionally biased region" description="Basic and acidic residues" evidence="10">
    <location>
        <begin position="58"/>
        <end position="72"/>
    </location>
</feature>
<feature type="transmembrane region" description="Helical" evidence="11">
    <location>
        <begin position="415"/>
        <end position="431"/>
    </location>
</feature>
<evidence type="ECO:0000256" key="11">
    <source>
        <dbReference type="SAM" id="Phobius"/>
    </source>
</evidence>
<feature type="transmembrane region" description="Helical" evidence="11">
    <location>
        <begin position="390"/>
        <end position="409"/>
    </location>
</feature>
<evidence type="ECO:0000256" key="4">
    <source>
        <dbReference type="ARBA" id="ARBA00022676"/>
    </source>
</evidence>